<dbReference type="InterPro" id="IPR029023">
    <property type="entry name" value="Tensin_phosphatase"/>
</dbReference>
<dbReference type="SUPFAM" id="SSF52799">
    <property type="entry name" value="(Phosphotyrosine protein) phosphatases II"/>
    <property type="match status" value="1"/>
</dbReference>
<dbReference type="Proteomes" id="UP000626109">
    <property type="component" value="Unassembled WGS sequence"/>
</dbReference>
<dbReference type="GO" id="GO:0016314">
    <property type="term" value="F:phosphatidylinositol-3,4,5-trisphosphate 3-phosphatase activity"/>
    <property type="evidence" value="ECO:0007669"/>
    <property type="project" value="TreeGrafter"/>
</dbReference>
<gene>
    <name evidence="9" type="ORF">PGLA2088_LOCUS30763</name>
</gene>
<evidence type="ECO:0000256" key="6">
    <source>
        <dbReference type="SAM" id="Phobius"/>
    </source>
</evidence>
<evidence type="ECO:0000313" key="9">
    <source>
        <dbReference type="EMBL" id="CAE8698489.1"/>
    </source>
</evidence>
<dbReference type="InterPro" id="IPR027359">
    <property type="entry name" value="Volt_channel_dom_sf"/>
</dbReference>
<dbReference type="InterPro" id="IPR000387">
    <property type="entry name" value="Tyr_Pase_dom"/>
</dbReference>
<dbReference type="Pfam" id="PF22784">
    <property type="entry name" value="PTP-SAK"/>
    <property type="match status" value="1"/>
</dbReference>
<dbReference type="PANTHER" id="PTHR12305">
    <property type="entry name" value="PHOSPHATASE WITH HOMOLOGY TO TENSIN"/>
    <property type="match status" value="1"/>
</dbReference>
<sequence>HCQLSCLGSLRETARWFVTSLQWAAVVFSAALWDVKLFITEFAGEAWSSSGQAVQSNPELRDFFLRDSFWTMPVLGIYLADVALKLFAFGPRVYFGKSGNILAAVVTGLSVLLMFAELLVANSMDSDGQALGALLTNPRLIGAISCVPQIGHCVRGAQWLQVACLEAVSGARHITGMGKRRFVDAEHGFDLDLSYVLPRLIGMSVPAGSFLTAMYRNPLSEVVRFFETKYSNGYMIINCCPELPYPDARFKTGQVVKFGIQDHTPPFISQVVEFLNLASAWMQDPSHILAVHCRGGKGRTGSIC</sequence>
<reference evidence="9" key="1">
    <citation type="submission" date="2021-02" db="EMBL/GenBank/DDBJ databases">
        <authorList>
            <person name="Dougan E. K."/>
            <person name="Rhodes N."/>
            <person name="Thang M."/>
            <person name="Chan C."/>
        </authorList>
    </citation>
    <scope>NUCLEOTIDE SEQUENCE</scope>
</reference>
<dbReference type="InterPro" id="IPR016130">
    <property type="entry name" value="Tyr_Pase_AS"/>
</dbReference>
<dbReference type="GO" id="GO:0016020">
    <property type="term" value="C:membrane"/>
    <property type="evidence" value="ECO:0007669"/>
    <property type="project" value="UniProtKB-SubCell"/>
</dbReference>
<evidence type="ECO:0000256" key="3">
    <source>
        <dbReference type="ARBA" id="ARBA00022801"/>
    </source>
</evidence>
<dbReference type="PROSITE" id="PS00383">
    <property type="entry name" value="TYR_PHOSPHATASE_1"/>
    <property type="match status" value="1"/>
</dbReference>
<keyword evidence="2 6" id="KW-0812">Transmembrane</keyword>
<keyword evidence="3" id="KW-0378">Hydrolase</keyword>
<dbReference type="Gene3D" id="1.20.120.350">
    <property type="entry name" value="Voltage-gated potassium channels. Chain C"/>
    <property type="match status" value="1"/>
</dbReference>
<organism evidence="9 10">
    <name type="scientific">Polarella glacialis</name>
    <name type="common">Dinoflagellate</name>
    <dbReference type="NCBI Taxonomy" id="89957"/>
    <lineage>
        <taxon>Eukaryota</taxon>
        <taxon>Sar</taxon>
        <taxon>Alveolata</taxon>
        <taxon>Dinophyceae</taxon>
        <taxon>Suessiales</taxon>
        <taxon>Suessiaceae</taxon>
        <taxon>Polarella</taxon>
    </lineage>
</organism>
<feature type="transmembrane region" description="Helical" evidence="6">
    <location>
        <begin position="69"/>
        <end position="89"/>
    </location>
</feature>
<accession>A0A813K6R8</accession>
<dbReference type="InterPro" id="IPR057023">
    <property type="entry name" value="PTP-SAK"/>
</dbReference>
<dbReference type="InterPro" id="IPR051281">
    <property type="entry name" value="Dual-spec_lipid-protein_phosph"/>
</dbReference>
<feature type="non-terminal residue" evidence="9">
    <location>
        <position position="1"/>
    </location>
</feature>
<comment type="subcellular location">
    <subcellularLocation>
        <location evidence="1">Membrane</location>
        <topology evidence="1">Multi-pass membrane protein</topology>
    </subcellularLocation>
</comment>
<name>A0A813K6R8_POLGL</name>
<feature type="transmembrane region" description="Helical" evidence="6">
    <location>
        <begin position="101"/>
        <end position="121"/>
    </location>
</feature>
<evidence type="ECO:0000256" key="5">
    <source>
        <dbReference type="ARBA" id="ARBA00023136"/>
    </source>
</evidence>
<dbReference type="AlphaFoldDB" id="A0A813K6R8"/>
<feature type="non-terminal residue" evidence="9">
    <location>
        <position position="304"/>
    </location>
</feature>
<evidence type="ECO:0000256" key="1">
    <source>
        <dbReference type="ARBA" id="ARBA00004141"/>
    </source>
</evidence>
<evidence type="ECO:0000259" key="8">
    <source>
        <dbReference type="PROSITE" id="PS51181"/>
    </source>
</evidence>
<proteinExistence type="predicted"/>
<dbReference type="InterPro" id="IPR029021">
    <property type="entry name" value="Prot-tyrosine_phosphatase-like"/>
</dbReference>
<comment type="caution">
    <text evidence="9">The sequence shown here is derived from an EMBL/GenBank/DDBJ whole genome shotgun (WGS) entry which is preliminary data.</text>
</comment>
<feature type="domain" description="Phosphatase tensin-type" evidence="8">
    <location>
        <begin position="182"/>
        <end position="304"/>
    </location>
</feature>
<protein>
    <recommendedName>
        <fullName evidence="11">Phosphatidylinositol-3,4,5-trisphosphate 3-phosphatase</fullName>
    </recommendedName>
</protein>
<dbReference type="PROSITE" id="PS51181">
    <property type="entry name" value="PPASE_TENSIN"/>
    <property type="match status" value="1"/>
</dbReference>
<keyword evidence="4 6" id="KW-1133">Transmembrane helix</keyword>
<evidence type="ECO:0008006" key="11">
    <source>
        <dbReference type="Google" id="ProtNLM"/>
    </source>
</evidence>
<dbReference type="PROSITE" id="PS50056">
    <property type="entry name" value="TYR_PHOSPHATASE_2"/>
    <property type="match status" value="1"/>
</dbReference>
<keyword evidence="5 6" id="KW-0472">Membrane</keyword>
<evidence type="ECO:0000259" key="7">
    <source>
        <dbReference type="PROSITE" id="PS50056"/>
    </source>
</evidence>
<dbReference type="GO" id="GO:0005829">
    <property type="term" value="C:cytosol"/>
    <property type="evidence" value="ECO:0007669"/>
    <property type="project" value="TreeGrafter"/>
</dbReference>
<feature type="transmembrane region" description="Helical" evidence="6">
    <location>
        <begin position="14"/>
        <end position="33"/>
    </location>
</feature>
<evidence type="ECO:0000256" key="2">
    <source>
        <dbReference type="ARBA" id="ARBA00022692"/>
    </source>
</evidence>
<dbReference type="EMBL" id="CAJNNW010028985">
    <property type="protein sequence ID" value="CAE8698489.1"/>
    <property type="molecule type" value="Genomic_DNA"/>
</dbReference>
<dbReference type="Gene3D" id="3.90.190.10">
    <property type="entry name" value="Protein tyrosine phosphatase superfamily"/>
    <property type="match status" value="1"/>
</dbReference>
<evidence type="ECO:0000313" key="10">
    <source>
        <dbReference type="Proteomes" id="UP000626109"/>
    </source>
</evidence>
<feature type="domain" description="Tyrosine specific protein phosphatases" evidence="7">
    <location>
        <begin position="272"/>
        <end position="304"/>
    </location>
</feature>
<evidence type="ECO:0000256" key="4">
    <source>
        <dbReference type="ARBA" id="ARBA00022989"/>
    </source>
</evidence>